<evidence type="ECO:0000256" key="3">
    <source>
        <dbReference type="ARBA" id="ARBA00022692"/>
    </source>
</evidence>
<evidence type="ECO:0000256" key="2">
    <source>
        <dbReference type="ARBA" id="ARBA00022448"/>
    </source>
</evidence>
<feature type="transmembrane region" description="Helical" evidence="6">
    <location>
        <begin position="99"/>
        <end position="121"/>
    </location>
</feature>
<feature type="transmembrane region" description="Helical" evidence="6">
    <location>
        <begin position="337"/>
        <end position="358"/>
    </location>
</feature>
<keyword evidence="3 6" id="KW-0812">Transmembrane</keyword>
<dbReference type="GO" id="GO:0005886">
    <property type="term" value="C:plasma membrane"/>
    <property type="evidence" value="ECO:0007669"/>
    <property type="project" value="UniProtKB-SubCell"/>
</dbReference>
<feature type="transmembrane region" description="Helical" evidence="6">
    <location>
        <begin position="161"/>
        <end position="182"/>
    </location>
</feature>
<dbReference type="CDD" id="cd17490">
    <property type="entry name" value="MFS_YxlH_like"/>
    <property type="match status" value="1"/>
</dbReference>
<dbReference type="InterPro" id="IPR050930">
    <property type="entry name" value="MFS_Vesicular_Transporter"/>
</dbReference>
<name>A0A0M3DGJ9_9FIRM</name>
<evidence type="ECO:0000256" key="6">
    <source>
        <dbReference type="SAM" id="Phobius"/>
    </source>
</evidence>
<evidence type="ECO:0000313" key="8">
    <source>
        <dbReference type="EMBL" id="KKY00584.1"/>
    </source>
</evidence>
<dbReference type="InterPro" id="IPR036259">
    <property type="entry name" value="MFS_trans_sf"/>
</dbReference>
<feature type="transmembrane region" description="Helical" evidence="6">
    <location>
        <begin position="210"/>
        <end position="226"/>
    </location>
</feature>
<feature type="transmembrane region" description="Helical" evidence="6">
    <location>
        <begin position="75"/>
        <end position="93"/>
    </location>
</feature>
<feature type="transmembrane region" description="Helical" evidence="6">
    <location>
        <begin position="274"/>
        <end position="296"/>
    </location>
</feature>
<dbReference type="GO" id="GO:0022857">
    <property type="term" value="F:transmembrane transporter activity"/>
    <property type="evidence" value="ECO:0007669"/>
    <property type="project" value="InterPro"/>
</dbReference>
<feature type="transmembrane region" description="Helical" evidence="6">
    <location>
        <begin position="12"/>
        <end position="33"/>
    </location>
</feature>
<keyword evidence="2" id="KW-0813">Transport</keyword>
<keyword evidence="9" id="KW-1185">Reference proteome</keyword>
<dbReference type="AlphaFoldDB" id="A0A0M3DGJ9"/>
<dbReference type="Proteomes" id="UP000034407">
    <property type="component" value="Unassembled WGS sequence"/>
</dbReference>
<feature type="transmembrane region" description="Helical" evidence="6">
    <location>
        <begin position="45"/>
        <end position="63"/>
    </location>
</feature>
<dbReference type="InterPro" id="IPR011701">
    <property type="entry name" value="MFS"/>
</dbReference>
<reference evidence="8 9" key="1">
    <citation type="submission" date="2015-04" db="EMBL/GenBank/DDBJ databases">
        <title>Microcin producing Clostridium sp. JC272T.</title>
        <authorList>
            <person name="Jyothsna T."/>
            <person name="Sasikala C."/>
            <person name="Ramana C."/>
        </authorList>
    </citation>
    <scope>NUCLEOTIDE SEQUENCE [LARGE SCALE GENOMIC DNA]</scope>
    <source>
        <strain evidence="8 9">JC272</strain>
    </source>
</reference>
<dbReference type="Gene3D" id="1.20.1250.20">
    <property type="entry name" value="MFS general substrate transporter like domains"/>
    <property type="match status" value="1"/>
</dbReference>
<proteinExistence type="predicted"/>
<dbReference type="RefSeq" id="WP_046823690.1">
    <property type="nucleotide sequence ID" value="NZ_LBBT01000258.1"/>
</dbReference>
<keyword evidence="4 6" id="KW-1133">Transmembrane helix</keyword>
<keyword evidence="5 6" id="KW-0472">Membrane</keyword>
<dbReference type="PROSITE" id="PS50850">
    <property type="entry name" value="MFS"/>
    <property type="match status" value="1"/>
</dbReference>
<evidence type="ECO:0000259" key="7">
    <source>
        <dbReference type="PROSITE" id="PS50850"/>
    </source>
</evidence>
<feature type="domain" description="Major facilitator superfamily (MFS) profile" evidence="7">
    <location>
        <begin position="9"/>
        <end position="390"/>
    </location>
</feature>
<dbReference type="EMBL" id="LBBT01000258">
    <property type="protein sequence ID" value="KKY00584.1"/>
    <property type="molecule type" value="Genomic_DNA"/>
</dbReference>
<gene>
    <name evidence="8" type="ORF">VN21_13355</name>
</gene>
<dbReference type="PANTHER" id="PTHR23506:SF23">
    <property type="entry name" value="GH10249P"/>
    <property type="match status" value="1"/>
</dbReference>
<accession>A0A0M3DGJ9</accession>
<comment type="caution">
    <text evidence="8">The sequence shown here is derived from an EMBL/GenBank/DDBJ whole genome shotgun (WGS) entry which is preliminary data.</text>
</comment>
<protein>
    <recommendedName>
        <fullName evidence="7">Major facilitator superfamily (MFS) profile domain-containing protein</fullName>
    </recommendedName>
</protein>
<dbReference type="SUPFAM" id="SSF103473">
    <property type="entry name" value="MFS general substrate transporter"/>
    <property type="match status" value="1"/>
</dbReference>
<dbReference type="PATRIC" id="fig|1629550.3.peg.2126"/>
<evidence type="ECO:0000313" key="9">
    <source>
        <dbReference type="Proteomes" id="UP000034407"/>
    </source>
</evidence>
<dbReference type="InterPro" id="IPR020846">
    <property type="entry name" value="MFS_dom"/>
</dbReference>
<dbReference type="OrthoDB" id="9607at2"/>
<comment type="subcellular location">
    <subcellularLocation>
        <location evidence="1">Cell membrane</location>
        <topology evidence="1">Multi-pass membrane protein</topology>
    </subcellularLocation>
</comment>
<evidence type="ECO:0000256" key="1">
    <source>
        <dbReference type="ARBA" id="ARBA00004651"/>
    </source>
</evidence>
<feature type="transmembrane region" description="Helical" evidence="6">
    <location>
        <begin position="302"/>
        <end position="325"/>
    </location>
</feature>
<dbReference type="PANTHER" id="PTHR23506">
    <property type="entry name" value="GH10249P"/>
    <property type="match status" value="1"/>
</dbReference>
<feature type="transmembrane region" description="Helical" evidence="6">
    <location>
        <begin position="364"/>
        <end position="383"/>
    </location>
</feature>
<feature type="transmembrane region" description="Helical" evidence="6">
    <location>
        <begin position="133"/>
        <end position="155"/>
    </location>
</feature>
<evidence type="ECO:0000256" key="4">
    <source>
        <dbReference type="ARBA" id="ARBA00022989"/>
    </source>
</evidence>
<sequence>MKTKEINVQAIIFFVISILFFICITAFDPFISIYASELGFKSSTIGTIVGAAGIASMLFRFPIGILSDFIHNRRLVIQIGLIITIVAWGIAFLNPSPTTLYIGKIADGITGATWVIYNIMFISYFKENEAAKAVGLLAVVSPIGSLIGSFIGGFIANTYGYKYSFVVAILSAILAFLLTFLLKPQKRTNNNINKEKYSLNIVKEQLSDKYIWGLGIIAIVSMMVPYSTRDTFTPIIASELGGGAIAITILSNIHMITNGIGASLSGTFFYKRFGLVKTAIIGALGQGVVCMLIPFVTNIGLLMILQCLAGFTFGLNFTVLTSMSVEGIDSEKQSTRMGLFQSLYSIGMFFGPVMMGNLVENTSMLTGFMFIGMISITSGIFMIRMKDKSYNKLEVNQ</sequence>
<organism evidence="8 9">
    <name type="scientific">Paraclostridium benzoelyticum</name>
    <dbReference type="NCBI Taxonomy" id="1629550"/>
    <lineage>
        <taxon>Bacteria</taxon>
        <taxon>Bacillati</taxon>
        <taxon>Bacillota</taxon>
        <taxon>Clostridia</taxon>
        <taxon>Peptostreptococcales</taxon>
        <taxon>Peptostreptococcaceae</taxon>
        <taxon>Paraclostridium</taxon>
    </lineage>
</organism>
<dbReference type="Pfam" id="PF07690">
    <property type="entry name" value="MFS_1"/>
    <property type="match status" value="1"/>
</dbReference>
<evidence type="ECO:0000256" key="5">
    <source>
        <dbReference type="ARBA" id="ARBA00023136"/>
    </source>
</evidence>